<sequence>MAKHGVKLITLRDCFEFLHWLHDDSRMQHRVATELVRRYGNSYNRILFTGKLPADVSEFLERASTFYKKLVATPIEKSYVNPRANDVTDALLECMPKFLAALYFLLYNVDRWFEAVGGGKWRYNYPGWETTWVRYLWDREWGGELQNYLRASGSYQFDVIPGGFGPGEVTYGYDYGSRYGYWYGESMVDDLQKILYKHNDKYNYFRDVFFTTVISKSGLQKSNTANVLALVKTFCQIVIAEKNPDGGSLKAALEKELKSSKKCIDWEELKQHCKTLEQQLGKLFNIEGFSFTGQARRVDELNTDTFAGETAEWFRNNLHEVQHNVKQIDTKFPVDNTRHLNYLQQFATKNIFPYGFIFGKDRYGTLGDAWKTLSDHWPGVIDMLGKNGGGLAELKRILDGGRCRPPAPPPKPRPRPAPAPRPPRPARPAPTQGASRTSAGMTTGARHLGGSLSRGSPVSGARGGNTGGGGHNHRRGGQNRVRGSGAQRDRGRGPGPRGAPGAKGAQKSSVPGHTGSTKPQPLQSQNDLQCHPQQPPLVASSAPGDPAIPPKPGGPGAGPPAGAAPSLNPGSPQAAVPPRIPSVTGSNTETTGGQGTAKNAGQNVGNGPTQPTSQSSDHGSSGGGTAPGATGPGSGGGSPPAKKCKDSNFSTLWTSPTDYCVPKRTFRKPHPFKFKNPKALDIIHEQTKNYSQPTPHNVDPQDNHIAPSQDLSRSPTHSPQPAGRHPGAGLPTPQPDTADYLGGEPVPEPMPREAVALEGKEVASWPQMKDDMQEEQRQEVGKKTYEEFIQKQKEKEDLQKMMRIMENNFNLSQKQLEAEAQKDKQRQNEQKYKDKINRDIYNTMVGNPILSDDASSLPLIQYIDPPLPPKPDFCGQPINDTRKVSHMTRKAFEIVDPVAPYPISEIKTYRMPPSPKTEKQEIDLHIDVTKRIVHDPVYDWDFDDDSTHIKHDALPVPADTYIPKISLNLPPPEAKQSVPPIEKPKINTVEFEDTCPVPWLTQKPTYDSTDIPETELFPSEAPRTVRDMLIWMAGLQNPKHQETLKQCINNAFKRGDDVSASLTLPVNNSSITAKDVIDTIKFAAMFAASVLSAIEPKWRMAVPSVTSASKDPDCCALLCQLRDYVYACCHQLEFLKAQCNRKESEGGWQNCQYGSGLSYPKSPLQAFLTDAPDSKFETHPFDPCNICLKSRVKMGFREEDLPASQQTGKHISTILSPSCGGEDPLLTLSSYLNCLTRRTPRTTGELVSFIHLFGNLLHRHPSTLSTLGSALSTPHGHCPDWDTLKEADLRVIKDIRGSAPPNSNHHDSAHPNTLSTLLGCGITNANCQQLMTPITYRAYALYSPSFAHTYLSWAVYLANRLWESLVKLHCDLEKLQCHDSKSNPLHQCDKALPLLYTHGFTPPDGTLQPSLTCSQFIAKLWEVVAGQPIADLMTAMEAFLYRIRAPFIYTIITLWLTTTLYILHSLLYRMDILCIRSHLFTTRASHLIDVKALLAGSRRMLSLYKDVHYFDDDFHS</sequence>
<proteinExistence type="predicted"/>
<feature type="compositionally biased region" description="Polar residues" evidence="2">
    <location>
        <begin position="647"/>
        <end position="657"/>
    </location>
</feature>
<feature type="compositionally biased region" description="Gly residues" evidence="2">
    <location>
        <begin position="461"/>
        <end position="470"/>
    </location>
</feature>
<gene>
    <name evidence="4" type="ORF">BOVATA_034650</name>
</gene>
<dbReference type="OrthoDB" id="6410656at2759"/>
<protein>
    <submittedName>
        <fullName evidence="4">Ribosome-binding protein 1</fullName>
    </submittedName>
</protein>
<dbReference type="GeneID" id="39875742"/>
<feature type="compositionally biased region" description="Gly residues" evidence="2">
    <location>
        <begin position="620"/>
        <end position="638"/>
    </location>
</feature>
<dbReference type="VEuPathDB" id="PiroplasmaDB:BOVATA_034650"/>
<feature type="compositionally biased region" description="Polar residues" evidence="2">
    <location>
        <begin position="709"/>
        <end position="719"/>
    </location>
</feature>
<evidence type="ECO:0000313" key="5">
    <source>
        <dbReference type="Proteomes" id="UP000236319"/>
    </source>
</evidence>
<evidence type="ECO:0000256" key="1">
    <source>
        <dbReference type="SAM" id="Coils"/>
    </source>
</evidence>
<organism evidence="4 5">
    <name type="scientific">Babesia ovata</name>
    <dbReference type="NCBI Taxonomy" id="189622"/>
    <lineage>
        <taxon>Eukaryota</taxon>
        <taxon>Sar</taxon>
        <taxon>Alveolata</taxon>
        <taxon>Apicomplexa</taxon>
        <taxon>Aconoidasida</taxon>
        <taxon>Piroplasmida</taxon>
        <taxon>Babesiidae</taxon>
        <taxon>Babesia</taxon>
    </lineage>
</organism>
<keyword evidence="3" id="KW-0812">Transmembrane</keyword>
<feature type="transmembrane region" description="Helical" evidence="3">
    <location>
        <begin position="1447"/>
        <end position="1468"/>
    </location>
</feature>
<dbReference type="RefSeq" id="XP_028868215.1">
    <property type="nucleotide sequence ID" value="XM_029012382.1"/>
</dbReference>
<evidence type="ECO:0000256" key="2">
    <source>
        <dbReference type="SAM" id="MobiDB-lite"/>
    </source>
</evidence>
<feature type="compositionally biased region" description="Polar residues" evidence="2">
    <location>
        <begin position="432"/>
        <end position="441"/>
    </location>
</feature>
<feature type="compositionally biased region" description="Polar residues" evidence="2">
    <location>
        <begin position="508"/>
        <end position="532"/>
    </location>
</feature>
<feature type="compositionally biased region" description="Basic and acidic residues" evidence="2">
    <location>
        <begin position="768"/>
        <end position="781"/>
    </location>
</feature>
<evidence type="ECO:0000256" key="3">
    <source>
        <dbReference type="SAM" id="Phobius"/>
    </source>
</evidence>
<feature type="compositionally biased region" description="Polar residues" evidence="2">
    <location>
        <begin position="583"/>
        <end position="612"/>
    </location>
</feature>
<feature type="compositionally biased region" description="Pro residues" evidence="2">
    <location>
        <begin position="405"/>
        <end position="428"/>
    </location>
</feature>
<dbReference type="Proteomes" id="UP000236319">
    <property type="component" value="Unassembled WGS sequence"/>
</dbReference>
<dbReference type="EMBL" id="BDSA01000003">
    <property type="protein sequence ID" value="GBE61972.1"/>
    <property type="molecule type" value="Genomic_DNA"/>
</dbReference>
<feature type="region of interest" description="Disordered" evidence="2">
    <location>
        <begin position="399"/>
        <end position="781"/>
    </location>
</feature>
<feature type="coiled-coil region" evidence="1">
    <location>
        <begin position="788"/>
        <end position="835"/>
    </location>
</feature>
<keyword evidence="5" id="KW-1185">Reference proteome</keyword>
<keyword evidence="3" id="KW-1133">Transmembrane helix</keyword>
<reference evidence="4 5" key="1">
    <citation type="journal article" date="2017" name="BMC Genomics">
        <title>Whole-genome assembly of Babesia ovata and comparative genomics between closely related pathogens.</title>
        <authorList>
            <person name="Yamagishi J."/>
            <person name="Asada M."/>
            <person name="Hakimi H."/>
            <person name="Tanaka T.Q."/>
            <person name="Sugimoto C."/>
            <person name="Kawazu S."/>
        </authorList>
    </citation>
    <scope>NUCLEOTIDE SEQUENCE [LARGE SCALE GENOMIC DNA]</scope>
    <source>
        <strain evidence="4 5">Miyake</strain>
    </source>
</reference>
<accession>A0A2H6KG49</accession>
<evidence type="ECO:0000313" key="4">
    <source>
        <dbReference type="EMBL" id="GBE61972.1"/>
    </source>
</evidence>
<keyword evidence="3" id="KW-0472">Membrane</keyword>
<keyword evidence="1" id="KW-0175">Coiled coil</keyword>
<feature type="compositionally biased region" description="Basic residues" evidence="2">
    <location>
        <begin position="664"/>
        <end position="676"/>
    </location>
</feature>
<comment type="caution">
    <text evidence="4">The sequence shown here is derived from an EMBL/GenBank/DDBJ whole genome shotgun (WGS) entry which is preliminary data.</text>
</comment>
<name>A0A2H6KG49_9APIC</name>
<feature type="compositionally biased region" description="Low complexity" evidence="2">
    <location>
        <begin position="560"/>
        <end position="572"/>
    </location>
</feature>